<dbReference type="CDD" id="cd24134">
    <property type="entry name" value="ASKHA_NBD_OSGEPL1_QRI7_euk"/>
    <property type="match status" value="1"/>
</dbReference>
<evidence type="ECO:0000256" key="7">
    <source>
        <dbReference type="HAMAP-Rule" id="MF_03179"/>
    </source>
</evidence>
<comment type="catalytic activity">
    <reaction evidence="6 7">
        <text>L-threonylcarbamoyladenylate + adenosine(37) in tRNA = N(6)-L-threonylcarbamoyladenosine(37) in tRNA + AMP + H(+)</text>
        <dbReference type="Rhea" id="RHEA:37059"/>
        <dbReference type="Rhea" id="RHEA-COMP:10162"/>
        <dbReference type="Rhea" id="RHEA-COMP:10163"/>
        <dbReference type="ChEBI" id="CHEBI:15378"/>
        <dbReference type="ChEBI" id="CHEBI:73682"/>
        <dbReference type="ChEBI" id="CHEBI:74411"/>
        <dbReference type="ChEBI" id="CHEBI:74418"/>
        <dbReference type="ChEBI" id="CHEBI:456215"/>
        <dbReference type="EC" id="2.3.1.234"/>
    </reaction>
</comment>
<dbReference type="Proteomes" id="UP000499080">
    <property type="component" value="Unassembled WGS sequence"/>
</dbReference>
<dbReference type="Pfam" id="PF00814">
    <property type="entry name" value="TsaD"/>
    <property type="match status" value="1"/>
</dbReference>
<name>A0A4Y2B0Z5_ARAVE</name>
<gene>
    <name evidence="9" type="primary">Osgepl1</name>
    <name evidence="9" type="ORF">AVEN_34670_1</name>
</gene>
<dbReference type="EC" id="2.3.1.234" evidence="1"/>
<keyword evidence="3 7" id="KW-0819">tRNA processing</keyword>
<dbReference type="NCBIfam" id="TIGR00329">
    <property type="entry name" value="gcp_kae1"/>
    <property type="match status" value="1"/>
</dbReference>
<dbReference type="GO" id="GO:0005739">
    <property type="term" value="C:mitochondrion"/>
    <property type="evidence" value="ECO:0007669"/>
    <property type="project" value="UniProtKB-SubCell"/>
</dbReference>
<evidence type="ECO:0000313" key="9">
    <source>
        <dbReference type="EMBL" id="GBL85507.1"/>
    </source>
</evidence>
<evidence type="ECO:0000256" key="4">
    <source>
        <dbReference type="ARBA" id="ARBA00022723"/>
    </source>
</evidence>
<comment type="function">
    <text evidence="7">Required for the formation of a threonylcarbamoyl group on adenosine at position 37 (t(6)A37) in mitochondrial tRNAs that read codons beginning with adenine. Probably involved in the transfer of the threonylcarbamoyl moiety of threonylcarbamoyl-AMP (TC-AMP) to the N6 group of A37. Involved in mitochondrial genome maintenance.</text>
</comment>
<comment type="similarity">
    <text evidence="7">Belongs to the KAE1 / TsaD family.</text>
</comment>
<dbReference type="NCBIfam" id="TIGR03723">
    <property type="entry name" value="T6A_TsaD_YgjD"/>
    <property type="match status" value="1"/>
</dbReference>
<dbReference type="HAMAP" id="MF_01445">
    <property type="entry name" value="TsaD"/>
    <property type="match status" value="1"/>
</dbReference>
<organism evidence="9 10">
    <name type="scientific">Araneus ventricosus</name>
    <name type="common">Orbweaver spider</name>
    <name type="synonym">Epeira ventricosa</name>
    <dbReference type="NCBI Taxonomy" id="182803"/>
    <lineage>
        <taxon>Eukaryota</taxon>
        <taxon>Metazoa</taxon>
        <taxon>Ecdysozoa</taxon>
        <taxon>Arthropoda</taxon>
        <taxon>Chelicerata</taxon>
        <taxon>Arachnida</taxon>
        <taxon>Araneae</taxon>
        <taxon>Araneomorphae</taxon>
        <taxon>Entelegynae</taxon>
        <taxon>Araneoidea</taxon>
        <taxon>Araneidae</taxon>
        <taxon>Araneus</taxon>
    </lineage>
</organism>
<dbReference type="FunFam" id="3.30.420.40:FF:000012">
    <property type="entry name" value="tRNA N6-adenosine threonylcarbamoyltransferase"/>
    <property type="match status" value="1"/>
</dbReference>
<evidence type="ECO:0000256" key="1">
    <source>
        <dbReference type="ARBA" id="ARBA00012156"/>
    </source>
</evidence>
<comment type="caution">
    <text evidence="9">The sequence shown here is derived from an EMBL/GenBank/DDBJ whole genome shotgun (WGS) entry which is preliminary data.</text>
</comment>
<keyword evidence="4 7" id="KW-0479">Metal-binding</keyword>
<dbReference type="AlphaFoldDB" id="A0A4Y2B0Z5"/>
<sequence length="416" mass="45749">MMKLTGLLRTFRILKNVSYRQYSCARRLVLGIETSCDDTGAAVVDENGAILGEGFESQMKIHLDNGGVIPHIAVHFHKENIKSVVSSALENSKINLEDVSAIAVTTKPGLKGSLLVGVTYAKKLAEESEKPLIPVHHMEAHALTARLLHEIPFPFLCLLASGGHCQLTLVKGVNEFLLLGDSMHNSPGEVLDKIARRLKLQNLPECYEMSGGKAIDYMARDGDPTAFNFPLSMTHYRDCNFSFSGFVSYSMTTIRREEEKNDVPADGVIPSVRDFCASLLQGYAVHLSHRILRAFAFCEQENLIASNQRTLVFSGGVACNAYIKTALEHLCTSSLNAKFYVPPPKLCTDNGVMIAWNGMEKLKANIDILPHTENLVPDPDCPLGIDTRSSVSKASIKIKSPKLDMKEREDILLSSS</sequence>
<evidence type="ECO:0000256" key="6">
    <source>
        <dbReference type="ARBA" id="ARBA00048117"/>
    </source>
</evidence>
<evidence type="ECO:0000256" key="5">
    <source>
        <dbReference type="ARBA" id="ARBA00023315"/>
    </source>
</evidence>
<dbReference type="EMBL" id="BGPR01000043">
    <property type="protein sequence ID" value="GBL85507.1"/>
    <property type="molecule type" value="Genomic_DNA"/>
</dbReference>
<dbReference type="InterPro" id="IPR017861">
    <property type="entry name" value="KAE1/TsaD"/>
</dbReference>
<dbReference type="Gene3D" id="3.30.420.40">
    <property type="match status" value="2"/>
</dbReference>
<keyword evidence="10" id="KW-1185">Reference proteome</keyword>
<dbReference type="GO" id="GO:0002949">
    <property type="term" value="P:tRNA threonylcarbamoyladenosine modification"/>
    <property type="evidence" value="ECO:0007669"/>
    <property type="project" value="UniProtKB-UniRule"/>
</dbReference>
<comment type="cofactor">
    <cofactor evidence="7">
        <name>a divalent metal cation</name>
        <dbReference type="ChEBI" id="CHEBI:60240"/>
    </cofactor>
    <text evidence="7">Binds 1 divalent metal cation per subunit.</text>
</comment>
<dbReference type="InterPro" id="IPR022450">
    <property type="entry name" value="TsaD"/>
</dbReference>
<evidence type="ECO:0000259" key="8">
    <source>
        <dbReference type="Pfam" id="PF00814"/>
    </source>
</evidence>
<dbReference type="PANTHER" id="PTHR11735">
    <property type="entry name" value="TRNA N6-ADENOSINE THREONYLCARBAMOYLTRANSFERASE"/>
    <property type="match status" value="1"/>
</dbReference>
<dbReference type="OrthoDB" id="10259622at2759"/>
<dbReference type="GO" id="GO:0046872">
    <property type="term" value="F:metal ion binding"/>
    <property type="evidence" value="ECO:0007669"/>
    <property type="project" value="UniProtKB-KW"/>
</dbReference>
<feature type="domain" description="Gcp-like" evidence="8">
    <location>
        <begin position="50"/>
        <end position="356"/>
    </location>
</feature>
<proteinExistence type="inferred from homology"/>
<comment type="subcellular location">
    <subcellularLocation>
        <location evidence="7">Mitochondrion</location>
    </subcellularLocation>
</comment>
<dbReference type="GO" id="GO:0061711">
    <property type="term" value="F:tRNA N(6)-L-threonylcarbamoyladenine synthase activity"/>
    <property type="evidence" value="ECO:0007669"/>
    <property type="project" value="UniProtKB-EC"/>
</dbReference>
<dbReference type="PRINTS" id="PR00789">
    <property type="entry name" value="OSIALOPTASE"/>
</dbReference>
<dbReference type="PANTHER" id="PTHR11735:SF6">
    <property type="entry name" value="TRNA N6-ADENOSINE THREONYLCARBAMOYLTRANSFERASE, MITOCHONDRIAL"/>
    <property type="match status" value="1"/>
</dbReference>
<evidence type="ECO:0000256" key="2">
    <source>
        <dbReference type="ARBA" id="ARBA00022679"/>
    </source>
</evidence>
<accession>A0A4Y2B0Z5</accession>
<dbReference type="InterPro" id="IPR000905">
    <property type="entry name" value="Gcp-like_dom"/>
</dbReference>
<keyword evidence="7" id="KW-0496">Mitochondrion</keyword>
<protein>
    <recommendedName>
        <fullName evidence="1">N(6)-L-threonylcarbamoyladenine synthase</fullName>
        <ecNumber evidence="1">2.3.1.234</ecNumber>
    </recommendedName>
</protein>
<dbReference type="SUPFAM" id="SSF53067">
    <property type="entry name" value="Actin-like ATPase domain"/>
    <property type="match status" value="1"/>
</dbReference>
<reference evidence="9 10" key="1">
    <citation type="journal article" date="2019" name="Sci. Rep.">
        <title>Orb-weaving spider Araneus ventricosus genome elucidates the spidroin gene catalogue.</title>
        <authorList>
            <person name="Kono N."/>
            <person name="Nakamura H."/>
            <person name="Ohtoshi R."/>
            <person name="Moran D.A.P."/>
            <person name="Shinohara A."/>
            <person name="Yoshida Y."/>
            <person name="Fujiwara M."/>
            <person name="Mori M."/>
            <person name="Tomita M."/>
            <person name="Arakawa K."/>
        </authorList>
    </citation>
    <scope>NUCLEOTIDE SEQUENCE [LARGE SCALE GENOMIC DNA]</scope>
</reference>
<keyword evidence="2 7" id="KW-0808">Transferase</keyword>
<evidence type="ECO:0000313" key="10">
    <source>
        <dbReference type="Proteomes" id="UP000499080"/>
    </source>
</evidence>
<evidence type="ECO:0000256" key="3">
    <source>
        <dbReference type="ARBA" id="ARBA00022694"/>
    </source>
</evidence>
<dbReference type="InterPro" id="IPR043129">
    <property type="entry name" value="ATPase_NBD"/>
</dbReference>
<keyword evidence="5 7" id="KW-0012">Acyltransferase</keyword>
<comment type="subunit">
    <text evidence="7">Homodimer.</text>
</comment>